<name>A0A4R3YS77_9GAMM</name>
<proteinExistence type="predicted"/>
<organism evidence="1 2">
    <name type="scientific">Luteibacter rhizovicinus</name>
    <dbReference type="NCBI Taxonomy" id="242606"/>
    <lineage>
        <taxon>Bacteria</taxon>
        <taxon>Pseudomonadati</taxon>
        <taxon>Pseudomonadota</taxon>
        <taxon>Gammaproteobacteria</taxon>
        <taxon>Lysobacterales</taxon>
        <taxon>Rhodanobacteraceae</taxon>
        <taxon>Luteibacter</taxon>
    </lineage>
</organism>
<dbReference type="EMBL" id="SMCS01000003">
    <property type="protein sequence ID" value="TCV94548.1"/>
    <property type="molecule type" value="Genomic_DNA"/>
</dbReference>
<reference evidence="1 2" key="1">
    <citation type="submission" date="2019-03" db="EMBL/GenBank/DDBJ databases">
        <title>Above-ground endophytic microbial communities from plants in different locations in the United States.</title>
        <authorList>
            <person name="Frank C."/>
        </authorList>
    </citation>
    <scope>NUCLEOTIDE SEQUENCE [LARGE SCALE GENOMIC DNA]</scope>
    <source>
        <strain evidence="1 2">LP_13_YM</strain>
    </source>
</reference>
<evidence type="ECO:0008006" key="3">
    <source>
        <dbReference type="Google" id="ProtNLM"/>
    </source>
</evidence>
<dbReference type="OrthoDB" id="6058654at2"/>
<protein>
    <recommendedName>
        <fullName evidence="3">WYL domain-containing protein</fullName>
    </recommendedName>
</protein>
<gene>
    <name evidence="1" type="ORF">EC912_10331</name>
</gene>
<evidence type="ECO:0000313" key="1">
    <source>
        <dbReference type="EMBL" id="TCV94548.1"/>
    </source>
</evidence>
<sequence>MSICLAIAQHRLLIFSYDGSERVVEPHAYGVDARGDGLLSAYQIEGDSLSGATTGWKFFRMEKMIGLRVLDRHFPGARPDYRHGDGAFATIQCQL</sequence>
<dbReference type="AlphaFoldDB" id="A0A4R3YS77"/>
<dbReference type="RefSeq" id="WP_132142968.1">
    <property type="nucleotide sequence ID" value="NZ_SMCS01000003.1"/>
</dbReference>
<evidence type="ECO:0000313" key="2">
    <source>
        <dbReference type="Proteomes" id="UP000295645"/>
    </source>
</evidence>
<dbReference type="Proteomes" id="UP000295645">
    <property type="component" value="Unassembled WGS sequence"/>
</dbReference>
<accession>A0A4R3YS77</accession>
<dbReference type="PROSITE" id="PS52050">
    <property type="entry name" value="WYL"/>
    <property type="match status" value="1"/>
</dbReference>
<comment type="caution">
    <text evidence="1">The sequence shown here is derived from an EMBL/GenBank/DDBJ whole genome shotgun (WGS) entry which is preliminary data.</text>
</comment>
<keyword evidence="2" id="KW-1185">Reference proteome</keyword>